<dbReference type="EMBL" id="CP114721">
    <property type="protein sequence ID" value="WAZ72316.1"/>
    <property type="molecule type" value="Genomic_DNA"/>
</dbReference>
<evidence type="ECO:0000256" key="2">
    <source>
        <dbReference type="ARBA" id="ARBA00004459"/>
    </source>
</evidence>
<dbReference type="AlphaFoldDB" id="A0AAX3JN97"/>
<sequence length="220" mass="22739">MSKRKTLSAIVMTLFLIINIVMISCGSGGPAPKEGQASKADGTVIDLKTVSKNIKDAVEFAASVKEVHTLVKSIDELAKAIGKKIKEDGTLDTLNNKNGSLLAGAFQVILTVETKLKELEKKNGLSDAFKAKITSAKGEGTGLVNKLKSGHAELGIEGATDDNAQKAVDRVGKADGDKGVAELVKLNTAIDDLLKAANSAVSSAIAELTISAKAAIPGQS</sequence>
<dbReference type="PROSITE" id="PS51257">
    <property type="entry name" value="PROKAR_LIPOPROTEIN"/>
    <property type="match status" value="1"/>
</dbReference>
<comment type="similarity">
    <text evidence="3">Belongs to the variable small protein (Vsp) family.</text>
</comment>
<dbReference type="SUPFAM" id="SSF63515">
    <property type="entry name" value="Outer surface protein C (OspC)"/>
    <property type="match status" value="1"/>
</dbReference>
<evidence type="ECO:0000256" key="8">
    <source>
        <dbReference type="ARBA" id="ARBA00023288"/>
    </source>
</evidence>
<evidence type="ECO:0000256" key="6">
    <source>
        <dbReference type="ARBA" id="ARBA00023139"/>
    </source>
</evidence>
<protein>
    <submittedName>
        <fullName evidence="9">Vsp/OspC family lipoprotein</fullName>
    </submittedName>
</protein>
<evidence type="ECO:0000313" key="10">
    <source>
        <dbReference type="Proteomes" id="UP001164513"/>
    </source>
</evidence>
<dbReference type="Pfam" id="PF01441">
    <property type="entry name" value="Lipoprotein_6"/>
    <property type="match status" value="1"/>
</dbReference>
<organism evidence="9 10">
    <name type="scientific">Borrelia miyamotoi</name>
    <dbReference type="NCBI Taxonomy" id="47466"/>
    <lineage>
        <taxon>Bacteria</taxon>
        <taxon>Pseudomonadati</taxon>
        <taxon>Spirochaetota</taxon>
        <taxon>Spirochaetia</taxon>
        <taxon>Spirochaetales</taxon>
        <taxon>Borreliaceae</taxon>
        <taxon>Borrelia</taxon>
    </lineage>
</organism>
<proteinExistence type="inferred from homology"/>
<evidence type="ECO:0000256" key="5">
    <source>
        <dbReference type="ARBA" id="ARBA00023136"/>
    </source>
</evidence>
<keyword evidence="4" id="KW-0732">Signal</keyword>
<reference evidence="9" key="1">
    <citation type="submission" date="2022-12" db="EMBL/GenBank/DDBJ databases">
        <title>B. miyamotoi WGS.</title>
        <authorList>
            <person name="Gabriele M."/>
            <person name="Kuleshov K.V."/>
            <person name="Hepner S."/>
            <person name="Hoornstra D."/>
            <person name="Hovius J.W."/>
            <person name="Platonov A.E."/>
            <person name="Fingerle V."/>
            <person name="Strube C."/>
        </authorList>
    </citation>
    <scope>NUCLEOTIDE SEQUENCE</scope>
    <source>
        <strain evidence="9">ZStruIII14-9</strain>
        <plasmid evidence="9">pZSt-lp92</plasmid>
    </source>
</reference>
<evidence type="ECO:0000256" key="7">
    <source>
        <dbReference type="ARBA" id="ARBA00023237"/>
    </source>
</evidence>
<name>A0AAX3JN97_9SPIR</name>
<dbReference type="Proteomes" id="UP001164513">
    <property type="component" value="Plasmid pZSt-lp92"/>
</dbReference>
<comment type="function">
    <text evidence="1">The Vlp and Vsp proteins are antigenically distinct proteins, only one vlp or vsp gene is transcriptionally active at any one time. Switching between these genes is a mechanism of host immune response evasion.</text>
</comment>
<keyword evidence="5" id="KW-0472">Membrane</keyword>
<accession>A0AAX3JN97</accession>
<geneLocation type="plasmid" evidence="9 10">
    <name>pZSt-lp92</name>
</geneLocation>
<evidence type="ECO:0000256" key="4">
    <source>
        <dbReference type="ARBA" id="ARBA00022729"/>
    </source>
</evidence>
<dbReference type="InterPro" id="IPR036437">
    <property type="entry name" value="OspC-like_sf"/>
</dbReference>
<evidence type="ECO:0000256" key="1">
    <source>
        <dbReference type="ARBA" id="ARBA00003932"/>
    </source>
</evidence>
<comment type="subcellular location">
    <subcellularLocation>
        <location evidence="2">Cell outer membrane</location>
        <topology evidence="2">Lipid-anchor</topology>
    </subcellularLocation>
</comment>
<dbReference type="RefSeq" id="WP_269512138.1">
    <property type="nucleotide sequence ID" value="NZ_CP114721.1"/>
</dbReference>
<evidence type="ECO:0000256" key="3">
    <source>
        <dbReference type="ARBA" id="ARBA00008719"/>
    </source>
</evidence>
<dbReference type="GO" id="GO:0009279">
    <property type="term" value="C:cell outer membrane"/>
    <property type="evidence" value="ECO:0007669"/>
    <property type="project" value="UniProtKB-SubCell"/>
</dbReference>
<keyword evidence="6" id="KW-0564">Palmitate</keyword>
<dbReference type="InterPro" id="IPR001800">
    <property type="entry name" value="Lipoprotein_OspC"/>
</dbReference>
<evidence type="ECO:0000313" key="9">
    <source>
        <dbReference type="EMBL" id="WAZ72316.1"/>
    </source>
</evidence>
<dbReference type="Gene3D" id="1.20.120.240">
    <property type="entry name" value="Lipoprotein, type 6"/>
    <property type="match status" value="1"/>
</dbReference>
<keyword evidence="7" id="KW-0998">Cell outer membrane</keyword>
<gene>
    <name evidence="9" type="ORF">O5404_04685</name>
</gene>
<keyword evidence="8 9" id="KW-0449">Lipoprotein</keyword>
<keyword evidence="9" id="KW-0614">Plasmid</keyword>